<dbReference type="GO" id="GO:0046872">
    <property type="term" value="F:metal ion binding"/>
    <property type="evidence" value="ECO:0007669"/>
    <property type="project" value="UniProtKB-KW"/>
</dbReference>
<evidence type="ECO:0000256" key="6">
    <source>
        <dbReference type="ARBA" id="ARBA00022692"/>
    </source>
</evidence>
<evidence type="ECO:0000256" key="1">
    <source>
        <dbReference type="ARBA" id="ARBA00001947"/>
    </source>
</evidence>
<keyword evidence="5" id="KW-0645">Protease</keyword>
<feature type="domain" description="Peptidase M50" evidence="14">
    <location>
        <begin position="126"/>
        <end position="159"/>
    </location>
</feature>
<keyword evidence="12 13" id="KW-0472">Membrane</keyword>
<evidence type="ECO:0000256" key="11">
    <source>
        <dbReference type="ARBA" id="ARBA00023049"/>
    </source>
</evidence>
<dbReference type="AlphaFoldDB" id="E4S4J6"/>
<evidence type="ECO:0000256" key="7">
    <source>
        <dbReference type="ARBA" id="ARBA00022723"/>
    </source>
</evidence>
<dbReference type="InterPro" id="IPR044537">
    <property type="entry name" value="Rip2-like"/>
</dbReference>
<reference evidence="15 16" key="2">
    <citation type="journal article" date="2011" name="J. Bacteriol.">
        <title>Complete genome sequences for the anaerobic, extremely thermophilic plant biomass-degrading bacteria Caldicellulosiruptor hydrothermalis, Caldicellulosiruptor kristjanssonii, Caldicellulosiruptor kronotskyensis, Caldicellulosiruptor owensenis, and Caldicellulosiruptor lactoaceticus.</title>
        <authorList>
            <person name="Blumer-Schuette S.E."/>
            <person name="Ozdemir I."/>
            <person name="Mistry D."/>
            <person name="Lucas S."/>
            <person name="Lapidus A."/>
            <person name="Cheng J.F."/>
            <person name="Goodwin L.A."/>
            <person name="Pitluck S."/>
            <person name="Land M.L."/>
            <person name="Hauser L.J."/>
            <person name="Woyke T."/>
            <person name="Mikhailova N."/>
            <person name="Pati A."/>
            <person name="Kyrpides N.C."/>
            <person name="Ivanova N."/>
            <person name="Detter J.C."/>
            <person name="Walston-Davenport K."/>
            <person name="Han S."/>
            <person name="Adams M.W."/>
            <person name="Kelly R.M."/>
        </authorList>
    </citation>
    <scope>NUCLEOTIDE SEQUENCE [LARGE SCALE GENOMIC DNA]</scope>
    <source>
        <strain evidence="16">ATCC 700853 / DSM 12137 / I77R1B</strain>
    </source>
</reference>
<evidence type="ECO:0000313" key="15">
    <source>
        <dbReference type="EMBL" id="ADQ41399.1"/>
    </source>
</evidence>
<dbReference type="CDD" id="cd06158">
    <property type="entry name" value="S2P-M50_like_1"/>
    <property type="match status" value="1"/>
</dbReference>
<evidence type="ECO:0000256" key="5">
    <source>
        <dbReference type="ARBA" id="ARBA00022670"/>
    </source>
</evidence>
<evidence type="ECO:0000256" key="4">
    <source>
        <dbReference type="ARBA" id="ARBA00022475"/>
    </source>
</evidence>
<protein>
    <submittedName>
        <fullName evidence="15">Peptidase M50</fullName>
    </submittedName>
</protein>
<evidence type="ECO:0000256" key="10">
    <source>
        <dbReference type="ARBA" id="ARBA00022989"/>
    </source>
</evidence>
<dbReference type="InterPro" id="IPR052348">
    <property type="entry name" value="Metallopeptidase_M50B"/>
</dbReference>
<dbReference type="EMBL" id="CP002326">
    <property type="protein sequence ID" value="ADQ41399.1"/>
    <property type="molecule type" value="Genomic_DNA"/>
</dbReference>
<dbReference type="KEGG" id="cki:Calkr_1921"/>
<keyword evidence="9" id="KW-0862">Zinc</keyword>
<evidence type="ECO:0000259" key="14">
    <source>
        <dbReference type="Pfam" id="PF02163"/>
    </source>
</evidence>
<dbReference type="GO" id="GO:0005886">
    <property type="term" value="C:plasma membrane"/>
    <property type="evidence" value="ECO:0007669"/>
    <property type="project" value="UniProtKB-SubCell"/>
</dbReference>
<comment type="similarity">
    <text evidence="3">Belongs to the peptidase M50B family.</text>
</comment>
<feature type="transmembrane region" description="Helical" evidence="13">
    <location>
        <begin position="166"/>
        <end position="188"/>
    </location>
</feature>
<comment type="cofactor">
    <cofactor evidence="1">
        <name>Zn(2+)</name>
        <dbReference type="ChEBI" id="CHEBI:29105"/>
    </cofactor>
</comment>
<dbReference type="GO" id="GO:0006508">
    <property type="term" value="P:proteolysis"/>
    <property type="evidence" value="ECO:0007669"/>
    <property type="project" value="UniProtKB-KW"/>
</dbReference>
<sequence length="211" mass="23892">MMAVPSIITMLLRIPVLLFAISVHESAHGLVAYLQGDDLPKRQGRITLNPLPHIDLFGAIALILFGFGWAKPVVTDPTRYRNPKVGMGLTALAGPVANILSAIVFAIVLKYIDKYNLITNRYLQIMIQEAYLINVYLAIFNLLPIPPLDGSKILFIFAPNRYVEFYYRYEVVGQIILIACIFFAPFLLSYVLQPIAYFIFNFIDFIVMLFP</sequence>
<dbReference type="STRING" id="632335.Calkr_1921"/>
<keyword evidence="16" id="KW-1185">Reference proteome</keyword>
<evidence type="ECO:0000256" key="3">
    <source>
        <dbReference type="ARBA" id="ARBA00007931"/>
    </source>
</evidence>
<evidence type="ECO:0000256" key="12">
    <source>
        <dbReference type="ARBA" id="ARBA00023136"/>
    </source>
</evidence>
<keyword evidence="8" id="KW-0378">Hydrolase</keyword>
<organism evidence="15 16">
    <name type="scientific">Caldicellulosiruptor acetigenus (strain ATCC 700853 / DSM 12137 / I77R1B)</name>
    <name type="common">Caldicellulosiruptor kristjanssonii</name>
    <dbReference type="NCBI Taxonomy" id="632335"/>
    <lineage>
        <taxon>Bacteria</taxon>
        <taxon>Bacillati</taxon>
        <taxon>Bacillota</taxon>
        <taxon>Bacillota incertae sedis</taxon>
        <taxon>Caldicellulosiruptorales</taxon>
        <taxon>Caldicellulosiruptoraceae</taxon>
        <taxon>Caldicellulosiruptor</taxon>
    </lineage>
</organism>
<dbReference type="eggNOG" id="COG1994">
    <property type="taxonomic scope" value="Bacteria"/>
</dbReference>
<proteinExistence type="inferred from homology"/>
<keyword evidence="7" id="KW-0479">Metal-binding</keyword>
<accession>E4S4J6</accession>
<dbReference type="InterPro" id="IPR008915">
    <property type="entry name" value="Peptidase_M50"/>
</dbReference>
<dbReference type="PANTHER" id="PTHR35864">
    <property type="entry name" value="ZINC METALLOPROTEASE MJ0611-RELATED"/>
    <property type="match status" value="1"/>
</dbReference>
<keyword evidence="6 13" id="KW-0812">Transmembrane</keyword>
<reference key="1">
    <citation type="submission" date="2010-11" db="EMBL/GenBank/DDBJ databases">
        <title>Complete sequence of chromosome of Caldicellulosiruptor kristjanssonii 177R1B.</title>
        <authorList>
            <consortium name="US DOE Joint Genome Institute"/>
            <person name="Lucas S."/>
            <person name="Copeland A."/>
            <person name="Lapidus A."/>
            <person name="Cheng J.-F."/>
            <person name="Bruce D."/>
            <person name="Goodwin L."/>
            <person name="Pitluck S."/>
            <person name="Davenport K."/>
            <person name="Detter J.C."/>
            <person name="Han C."/>
            <person name="Tapia R."/>
            <person name="Land M."/>
            <person name="Hauser L."/>
            <person name="Jeffries C."/>
            <person name="Kyrpides N."/>
            <person name="Ivanova N."/>
            <person name="Mikhailova N."/>
            <person name="Blumer-Schuette S.E."/>
            <person name="Kelly R.M."/>
            <person name="Woyke T."/>
        </authorList>
    </citation>
    <scope>NUCLEOTIDE SEQUENCE</scope>
    <source>
        <strain>177R1B</strain>
    </source>
</reference>
<evidence type="ECO:0000256" key="9">
    <source>
        <dbReference type="ARBA" id="ARBA00022833"/>
    </source>
</evidence>
<dbReference type="PANTHER" id="PTHR35864:SF1">
    <property type="entry name" value="ZINC METALLOPROTEASE YWHC-RELATED"/>
    <property type="match status" value="1"/>
</dbReference>
<dbReference type="OrthoDB" id="9800627at2"/>
<dbReference type="RefSeq" id="WP_013433127.1">
    <property type="nucleotide sequence ID" value="NC_014721.1"/>
</dbReference>
<comment type="subcellular location">
    <subcellularLocation>
        <location evidence="2">Cell membrane</location>
        <topology evidence="2">Multi-pass membrane protein</topology>
    </subcellularLocation>
</comment>
<gene>
    <name evidence="15" type="ordered locus">Calkr_1921</name>
</gene>
<dbReference type="GO" id="GO:0008237">
    <property type="term" value="F:metallopeptidase activity"/>
    <property type="evidence" value="ECO:0007669"/>
    <property type="project" value="UniProtKB-KW"/>
</dbReference>
<dbReference type="Proteomes" id="UP000009256">
    <property type="component" value="Chromosome"/>
</dbReference>
<evidence type="ECO:0000313" key="16">
    <source>
        <dbReference type="Proteomes" id="UP000009256"/>
    </source>
</evidence>
<dbReference type="Pfam" id="PF02163">
    <property type="entry name" value="Peptidase_M50"/>
    <property type="match status" value="1"/>
</dbReference>
<name>E4S4J6_CALA7</name>
<keyword evidence="4" id="KW-1003">Cell membrane</keyword>
<evidence type="ECO:0000256" key="2">
    <source>
        <dbReference type="ARBA" id="ARBA00004651"/>
    </source>
</evidence>
<evidence type="ECO:0000256" key="8">
    <source>
        <dbReference type="ARBA" id="ARBA00022801"/>
    </source>
</evidence>
<keyword evidence="10 13" id="KW-1133">Transmembrane helix</keyword>
<feature type="transmembrane region" description="Helical" evidence="13">
    <location>
        <begin position="91"/>
        <end position="112"/>
    </location>
</feature>
<feature type="transmembrane region" description="Helical" evidence="13">
    <location>
        <begin position="53"/>
        <end position="70"/>
    </location>
</feature>
<dbReference type="HOGENOM" id="CLU_086979_1_1_9"/>
<keyword evidence="11" id="KW-0482">Metalloprotease</keyword>
<feature type="transmembrane region" description="Helical" evidence="13">
    <location>
        <begin position="124"/>
        <end position="145"/>
    </location>
</feature>
<evidence type="ECO:0000256" key="13">
    <source>
        <dbReference type="SAM" id="Phobius"/>
    </source>
</evidence>